<evidence type="ECO:0000313" key="3">
    <source>
        <dbReference type="Proteomes" id="UP000550707"/>
    </source>
</evidence>
<dbReference type="AlphaFoldDB" id="A0A7J8DQ66"/>
<keyword evidence="3" id="KW-1185">Reference proteome</keyword>
<organism evidence="2 3">
    <name type="scientific">Molossus molossus</name>
    <name type="common">Pallas' mastiff bat</name>
    <name type="synonym">Vespertilio molossus</name>
    <dbReference type="NCBI Taxonomy" id="27622"/>
    <lineage>
        <taxon>Eukaryota</taxon>
        <taxon>Metazoa</taxon>
        <taxon>Chordata</taxon>
        <taxon>Craniata</taxon>
        <taxon>Vertebrata</taxon>
        <taxon>Euteleostomi</taxon>
        <taxon>Mammalia</taxon>
        <taxon>Eutheria</taxon>
        <taxon>Laurasiatheria</taxon>
        <taxon>Chiroptera</taxon>
        <taxon>Yangochiroptera</taxon>
        <taxon>Molossidae</taxon>
        <taxon>Molossus</taxon>
    </lineage>
</organism>
<reference evidence="2 3" key="1">
    <citation type="journal article" date="2020" name="Nature">
        <title>Six reference-quality genomes reveal evolution of bat adaptations.</title>
        <authorList>
            <person name="Jebb D."/>
            <person name="Huang Z."/>
            <person name="Pippel M."/>
            <person name="Hughes G.M."/>
            <person name="Lavrichenko K."/>
            <person name="Devanna P."/>
            <person name="Winkler S."/>
            <person name="Jermiin L.S."/>
            <person name="Skirmuntt E.C."/>
            <person name="Katzourakis A."/>
            <person name="Burkitt-Gray L."/>
            <person name="Ray D.A."/>
            <person name="Sullivan K.A.M."/>
            <person name="Roscito J.G."/>
            <person name="Kirilenko B.M."/>
            <person name="Davalos L.M."/>
            <person name="Corthals A.P."/>
            <person name="Power M.L."/>
            <person name="Jones G."/>
            <person name="Ransome R.D."/>
            <person name="Dechmann D.K.N."/>
            <person name="Locatelli A.G."/>
            <person name="Puechmaille S.J."/>
            <person name="Fedrigo O."/>
            <person name="Jarvis E.D."/>
            <person name="Hiller M."/>
            <person name="Vernes S.C."/>
            <person name="Myers E.W."/>
            <person name="Teeling E.C."/>
        </authorList>
    </citation>
    <scope>NUCLEOTIDE SEQUENCE [LARGE SCALE GENOMIC DNA]</scope>
    <source>
        <strain evidence="2">MMolMol1</strain>
        <tissue evidence="2">Muscle</tissue>
    </source>
</reference>
<comment type="caution">
    <text evidence="2">The sequence shown here is derived from an EMBL/GenBank/DDBJ whole genome shotgun (WGS) entry which is preliminary data.</text>
</comment>
<evidence type="ECO:0000313" key="2">
    <source>
        <dbReference type="EMBL" id="KAF6425195.1"/>
    </source>
</evidence>
<accession>A0A7J8DQ66</accession>
<dbReference type="Proteomes" id="UP000550707">
    <property type="component" value="Unassembled WGS sequence"/>
</dbReference>
<feature type="region of interest" description="Disordered" evidence="1">
    <location>
        <begin position="75"/>
        <end position="103"/>
    </location>
</feature>
<sequence length="122" mass="14132">MVPRKNLAGRALGIRTQVSMQKTEDLLMVFTKPSTKTTGQRAGKNLIWPCWQVQRKARLWLDRFKQKGLVRREQVRRKGRAKEPRRTRMVQDGEEHPIRLQDGEVWGNSPSAISVINQPLCT</sequence>
<proteinExistence type="predicted"/>
<gene>
    <name evidence="2" type="ORF">HJG59_009243</name>
</gene>
<feature type="compositionally biased region" description="Basic and acidic residues" evidence="1">
    <location>
        <begin position="81"/>
        <end position="102"/>
    </location>
</feature>
<dbReference type="InParanoid" id="A0A7J8DQ66"/>
<dbReference type="EMBL" id="JACASF010000017">
    <property type="protein sequence ID" value="KAF6425195.1"/>
    <property type="molecule type" value="Genomic_DNA"/>
</dbReference>
<name>A0A7J8DQ66_MOLMO</name>
<protein>
    <submittedName>
        <fullName evidence="2">Uncharacterized protein</fullName>
    </submittedName>
</protein>
<evidence type="ECO:0000256" key="1">
    <source>
        <dbReference type="SAM" id="MobiDB-lite"/>
    </source>
</evidence>